<protein>
    <submittedName>
        <fullName evidence="2">Purine nucleoside phosphorylase</fullName>
    </submittedName>
</protein>
<sequence>MIICAGDIEQFDFAKPVGIGLENVAINLTRVCMLEKPSFLFFVGTVGSYGEKEIFEIVEAQKATQIEQSMTIGNAYTPLEDVVQGITSLEDMTDIDFSFFSDQYVSRETRQANDNSLSFVGLKPELSEQSVIVNSSNYITTNETAGVWYRQKGIHLENMEFYAVLKVAQKFGIPAAGAFVVTNYCNKEAHSDFMKHHQEAMDRLTQYIKEKI</sequence>
<reference evidence="2" key="1">
    <citation type="submission" date="2016-10" db="EMBL/GenBank/DDBJ databases">
        <authorList>
            <person name="de Groot N.N."/>
        </authorList>
    </citation>
    <scope>NUCLEOTIDE SEQUENCE</scope>
</reference>
<dbReference type="AlphaFoldDB" id="A0A1W1E9Y3"/>
<dbReference type="GO" id="GO:0009116">
    <property type="term" value="P:nucleoside metabolic process"/>
    <property type="evidence" value="ECO:0007669"/>
    <property type="project" value="InterPro"/>
</dbReference>
<name>A0A1W1E9Y3_9ZZZZ</name>
<organism evidence="2">
    <name type="scientific">hydrothermal vent metagenome</name>
    <dbReference type="NCBI Taxonomy" id="652676"/>
    <lineage>
        <taxon>unclassified sequences</taxon>
        <taxon>metagenomes</taxon>
        <taxon>ecological metagenomes</taxon>
    </lineage>
</organism>
<dbReference type="EMBL" id="FPIB01000017">
    <property type="protein sequence ID" value="SFV90566.1"/>
    <property type="molecule type" value="Genomic_DNA"/>
</dbReference>
<gene>
    <name evidence="2" type="ORF">MNB_SV-4-891</name>
</gene>
<accession>A0A1W1E9Y3</accession>
<evidence type="ECO:0000313" key="2">
    <source>
        <dbReference type="EMBL" id="SFV90566.1"/>
    </source>
</evidence>
<dbReference type="InterPro" id="IPR035994">
    <property type="entry name" value="Nucleoside_phosphorylase_sf"/>
</dbReference>
<proteinExistence type="predicted"/>
<feature type="domain" description="Nucleoside phosphorylase" evidence="1">
    <location>
        <begin position="18"/>
        <end position="210"/>
    </location>
</feature>
<dbReference type="SUPFAM" id="SSF53167">
    <property type="entry name" value="Purine and uridine phosphorylases"/>
    <property type="match status" value="1"/>
</dbReference>
<evidence type="ECO:0000259" key="1">
    <source>
        <dbReference type="Pfam" id="PF01048"/>
    </source>
</evidence>
<dbReference type="InterPro" id="IPR000845">
    <property type="entry name" value="Nucleoside_phosphorylase_d"/>
</dbReference>
<dbReference type="GO" id="GO:0003824">
    <property type="term" value="F:catalytic activity"/>
    <property type="evidence" value="ECO:0007669"/>
    <property type="project" value="InterPro"/>
</dbReference>
<dbReference type="Pfam" id="PF01048">
    <property type="entry name" value="PNP_UDP_1"/>
    <property type="match status" value="1"/>
</dbReference>
<dbReference type="Gene3D" id="3.40.50.1580">
    <property type="entry name" value="Nucleoside phosphorylase domain"/>
    <property type="match status" value="1"/>
</dbReference>